<evidence type="ECO:0000313" key="4">
    <source>
        <dbReference type="EMBL" id="AKC64460.1"/>
    </source>
</evidence>
<accession>A0A7U4LPT5</accession>
<feature type="domain" description="M23ase beta-sheet core" evidence="3">
    <location>
        <begin position="211"/>
        <end position="306"/>
    </location>
</feature>
<evidence type="ECO:0000313" key="7">
    <source>
        <dbReference type="Proteomes" id="UP000223854"/>
    </source>
</evidence>
<dbReference type="GeneID" id="92940397"/>
<dbReference type="EMBL" id="PDLH01000005">
    <property type="protein sequence ID" value="PHH02421.1"/>
    <property type="molecule type" value="Genomic_DNA"/>
</dbReference>
<dbReference type="InterPro" id="IPR011055">
    <property type="entry name" value="Dup_hybrid_motif"/>
</dbReference>
<dbReference type="Gene3D" id="2.70.70.10">
    <property type="entry name" value="Glucose Permease (Domain IIA)"/>
    <property type="match status" value="1"/>
</dbReference>
<dbReference type="EMBL" id="CP009225">
    <property type="protein sequence ID" value="AKC64460.1"/>
    <property type="molecule type" value="Genomic_DNA"/>
</dbReference>
<reference evidence="5 7" key="3">
    <citation type="submission" date="2017-09" db="EMBL/GenBank/DDBJ databases">
        <title>FDA dAtabase for Regulatory Grade micrObial Sequences (FDA-ARGOS): Supporting development and validation of Infectious Disease Dx tests.</title>
        <authorList>
            <person name="Kerrigan L."/>
            <person name="Long C."/>
            <person name="Tallon L.J."/>
            <person name="Sadzewicz L."/>
            <person name="Ott S."/>
            <person name="Zhao X."/>
            <person name="Nagaraj S."/>
            <person name="Vavikolanu K."/>
            <person name="Aluvathingal J."/>
            <person name="Nadendla S."/>
            <person name="Sichtig H."/>
        </authorList>
    </citation>
    <scope>NUCLEOTIDE SEQUENCE [LARGE SCALE GENOMIC DNA]</scope>
    <source>
        <strain evidence="5 7">FDAARGOS_423</strain>
    </source>
</reference>
<evidence type="ECO:0000259" key="3">
    <source>
        <dbReference type="Pfam" id="PF01551"/>
    </source>
</evidence>
<feature type="transmembrane region" description="Helical" evidence="2">
    <location>
        <begin position="9"/>
        <end position="28"/>
    </location>
</feature>
<gene>
    <name evidence="4" type="ORF">CLSPO_c37910</name>
    <name evidence="5" type="ORF">CRX47_02515</name>
</gene>
<keyword evidence="7" id="KW-1185">Reference proteome</keyword>
<reference evidence="4" key="1">
    <citation type="submission" date="2014-08" db="EMBL/GenBank/DDBJ databases">
        <authorList>
            <person name="Kubiak A."/>
            <person name="Poehlein A."/>
            <person name="Daniel R."/>
            <person name="Minton N.P."/>
        </authorList>
    </citation>
    <scope>NUCLEOTIDE SEQUENCE</scope>
    <source>
        <strain evidence="4">NCIMB 10696</strain>
    </source>
</reference>
<protein>
    <submittedName>
        <fullName evidence="5">M23 family peptidase</fullName>
    </submittedName>
    <submittedName>
        <fullName evidence="4">Putative peptidase</fullName>
    </submittedName>
</protein>
<dbReference type="InterPro" id="IPR016047">
    <property type="entry name" value="M23ase_b-sheet_dom"/>
</dbReference>
<dbReference type="RefSeq" id="WP_003495663.1">
    <property type="nucleotide sequence ID" value="NZ_CBCRVC010000008.1"/>
</dbReference>
<evidence type="ECO:0000313" key="6">
    <source>
        <dbReference type="Proteomes" id="UP000033052"/>
    </source>
</evidence>
<keyword evidence="2" id="KW-0472">Membrane</keyword>
<name>A0A7U4LPT5_CLOSG</name>
<dbReference type="AlphaFoldDB" id="A0A7U4LPT5"/>
<dbReference type="Pfam" id="PF01551">
    <property type="entry name" value="Peptidase_M23"/>
    <property type="match status" value="1"/>
</dbReference>
<dbReference type="Proteomes" id="UP000033052">
    <property type="component" value="Chromosome"/>
</dbReference>
<keyword evidence="1" id="KW-0732">Signal</keyword>
<dbReference type="GO" id="GO:0004222">
    <property type="term" value="F:metalloendopeptidase activity"/>
    <property type="evidence" value="ECO:0007669"/>
    <property type="project" value="TreeGrafter"/>
</dbReference>
<reference evidence="4 6" key="2">
    <citation type="journal article" date="2015" name="PLoS ONE">
        <title>A universal mariner transposon system for forward genetic studies in the genus clostridium.</title>
        <authorList>
            <person name="Zhang Y."/>
            <person name="Grosse-Honebrink A."/>
            <person name="Minton N.P."/>
        </authorList>
    </citation>
    <scope>NUCLEOTIDE SEQUENCE [LARGE SCALE GENOMIC DNA]</scope>
    <source>
        <strain evidence="4 6">NCIMB 10696</strain>
    </source>
</reference>
<dbReference type="Proteomes" id="UP000223854">
    <property type="component" value="Unassembled WGS sequence"/>
</dbReference>
<evidence type="ECO:0000313" key="5">
    <source>
        <dbReference type="EMBL" id="PHH02421.1"/>
    </source>
</evidence>
<dbReference type="SUPFAM" id="SSF51261">
    <property type="entry name" value="Duplicated hybrid motif"/>
    <property type="match status" value="1"/>
</dbReference>
<sequence length="311" mass="35270">MSKDIGRKLILLLSIGVTILVVTYTYIYTKSNAYEVLVNDNPVAYMKNKEDFNKIYKEVENNTKKRFNLNMKNNIKFKNIKVKGDIFTSNDFIKKSILENSNIKVTAFKVKLQDEFIGILSNKKEIKKLNEIINKKYSVNIMDDIKIKEETIAVEEINTIDELVINISKSKKLKNIINSKKLSRGGTNEKIALAMPTSGCITSKFGKRWGKFHKGLDIGAPSGNAIYSSLDGRVIYSGWEEGYGKVIKIKHNSELITIYAHCSKLYVKVGQYVKKGEKIGEVGSTGRSTGPHVHFELRKNNEPCDPLIYIE</sequence>
<evidence type="ECO:0000256" key="1">
    <source>
        <dbReference type="ARBA" id="ARBA00022729"/>
    </source>
</evidence>
<dbReference type="InterPro" id="IPR050570">
    <property type="entry name" value="Cell_wall_metabolism_enzyme"/>
</dbReference>
<dbReference type="PANTHER" id="PTHR21666">
    <property type="entry name" value="PEPTIDASE-RELATED"/>
    <property type="match status" value="1"/>
</dbReference>
<keyword evidence="2" id="KW-1133">Transmembrane helix</keyword>
<dbReference type="KEGG" id="cld:CLSPO_c37910"/>
<keyword evidence="2" id="KW-0812">Transmembrane</keyword>
<dbReference type="FunFam" id="2.70.70.10:FF:000006">
    <property type="entry name" value="M23 family peptidase"/>
    <property type="match status" value="1"/>
</dbReference>
<proteinExistence type="predicted"/>
<dbReference type="PANTHER" id="PTHR21666:SF289">
    <property type="entry name" value="L-ALA--D-GLU ENDOPEPTIDASE"/>
    <property type="match status" value="1"/>
</dbReference>
<dbReference type="CDD" id="cd12797">
    <property type="entry name" value="M23_peptidase"/>
    <property type="match status" value="1"/>
</dbReference>
<organism evidence="4 6">
    <name type="scientific">Clostridium sporogenes</name>
    <dbReference type="NCBI Taxonomy" id="1509"/>
    <lineage>
        <taxon>Bacteria</taxon>
        <taxon>Bacillati</taxon>
        <taxon>Bacillota</taxon>
        <taxon>Clostridia</taxon>
        <taxon>Eubacteriales</taxon>
        <taxon>Clostridiaceae</taxon>
        <taxon>Clostridium</taxon>
    </lineage>
</organism>
<evidence type="ECO:0000256" key="2">
    <source>
        <dbReference type="SAM" id="Phobius"/>
    </source>
</evidence>